<feature type="domain" description="UmuC" evidence="5">
    <location>
        <begin position="13"/>
        <end position="74"/>
    </location>
</feature>
<dbReference type="InterPro" id="IPR043128">
    <property type="entry name" value="Rev_trsase/Diguanyl_cyclase"/>
</dbReference>
<protein>
    <recommendedName>
        <fullName evidence="5">UmuC domain-containing protein</fullName>
    </recommendedName>
</protein>
<dbReference type="Gene3D" id="1.10.150.20">
    <property type="entry name" value="5' to 3' exonuclease, C-terminal subdomain"/>
    <property type="match status" value="1"/>
</dbReference>
<keyword evidence="4" id="KW-0548">Nucleotidyltransferase</keyword>
<evidence type="ECO:0000256" key="4">
    <source>
        <dbReference type="ARBA" id="ARBA00022932"/>
    </source>
</evidence>
<gene>
    <name evidence="6" type="ORF">CKO31_25610</name>
</gene>
<dbReference type="InterPro" id="IPR017961">
    <property type="entry name" value="DNA_pol_Y-fam_little_finger"/>
</dbReference>
<dbReference type="Proteomes" id="UP000748752">
    <property type="component" value="Unassembled WGS sequence"/>
</dbReference>
<dbReference type="Pfam" id="PF11799">
    <property type="entry name" value="IMS_C"/>
    <property type="match status" value="1"/>
</dbReference>
<dbReference type="InterPro" id="IPR043502">
    <property type="entry name" value="DNA/RNA_pol_sf"/>
</dbReference>
<evidence type="ECO:0000256" key="2">
    <source>
        <dbReference type="ARBA" id="ARBA00022457"/>
    </source>
</evidence>
<dbReference type="Gene3D" id="3.30.1490.100">
    <property type="entry name" value="DNA polymerase, Y-family, little finger domain"/>
    <property type="match status" value="1"/>
</dbReference>
<name>A0ABS1CQ15_9GAMM</name>
<evidence type="ECO:0000256" key="1">
    <source>
        <dbReference type="ARBA" id="ARBA00010945"/>
    </source>
</evidence>
<accession>A0ABS1CQ15</accession>
<dbReference type="InterPro" id="IPR001126">
    <property type="entry name" value="UmuC"/>
</dbReference>
<dbReference type="Pfam" id="PF21999">
    <property type="entry name" value="IMS_HHH_1"/>
    <property type="match status" value="1"/>
</dbReference>
<dbReference type="InterPro" id="IPR050116">
    <property type="entry name" value="DNA_polymerase-Y"/>
</dbReference>
<dbReference type="InterPro" id="IPR036775">
    <property type="entry name" value="DNA_pol_Y-fam_lit_finger_sf"/>
</dbReference>
<reference evidence="6 7" key="1">
    <citation type="journal article" date="2020" name="Microorganisms">
        <title>Osmotic Adaptation and Compatible Solute Biosynthesis of Phototrophic Bacteria as Revealed from Genome Analyses.</title>
        <authorList>
            <person name="Imhoff J.F."/>
            <person name="Rahn T."/>
            <person name="Kunzel S."/>
            <person name="Keller A."/>
            <person name="Neulinger S.C."/>
        </authorList>
    </citation>
    <scope>NUCLEOTIDE SEQUENCE [LARGE SCALE GENOMIC DNA]</scope>
    <source>
        <strain evidence="6 7">DSM 6210</strain>
    </source>
</reference>
<evidence type="ECO:0000313" key="7">
    <source>
        <dbReference type="Proteomes" id="UP000748752"/>
    </source>
</evidence>
<dbReference type="EMBL" id="NRRV01000213">
    <property type="protein sequence ID" value="MBK1634035.1"/>
    <property type="molecule type" value="Genomic_DNA"/>
</dbReference>
<dbReference type="InterPro" id="IPR053848">
    <property type="entry name" value="IMS_HHH_1"/>
</dbReference>
<comment type="similarity">
    <text evidence="1">Belongs to the DNA polymerase type-Y family.</text>
</comment>
<evidence type="ECO:0000259" key="5">
    <source>
        <dbReference type="PROSITE" id="PS50173"/>
    </source>
</evidence>
<comment type="caution">
    <text evidence="6">The sequence shown here is derived from an EMBL/GenBank/DDBJ whole genome shotgun (WGS) entry which is preliminary data.</text>
</comment>
<dbReference type="Pfam" id="PF00817">
    <property type="entry name" value="IMS"/>
    <property type="match status" value="1"/>
</dbReference>
<dbReference type="Gene3D" id="3.30.70.270">
    <property type="match status" value="1"/>
</dbReference>
<keyword evidence="4" id="KW-0239">DNA-directed DNA polymerase</keyword>
<keyword evidence="4" id="KW-0808">Transferase</keyword>
<dbReference type="PANTHER" id="PTHR11076:SF33">
    <property type="entry name" value="DNA POLYMERASE KAPPA"/>
    <property type="match status" value="1"/>
</dbReference>
<evidence type="ECO:0000256" key="3">
    <source>
        <dbReference type="ARBA" id="ARBA00022705"/>
    </source>
</evidence>
<dbReference type="SUPFAM" id="SSF100879">
    <property type="entry name" value="Lesion bypass DNA polymerase (Y-family), little finger domain"/>
    <property type="match status" value="1"/>
</dbReference>
<organism evidence="6 7">
    <name type="scientific">Thiohalocapsa halophila</name>
    <dbReference type="NCBI Taxonomy" id="69359"/>
    <lineage>
        <taxon>Bacteria</taxon>
        <taxon>Pseudomonadati</taxon>
        <taxon>Pseudomonadota</taxon>
        <taxon>Gammaproteobacteria</taxon>
        <taxon>Chromatiales</taxon>
        <taxon>Chromatiaceae</taxon>
        <taxon>Thiohalocapsa</taxon>
    </lineage>
</organism>
<dbReference type="PROSITE" id="PS50173">
    <property type="entry name" value="UMUC"/>
    <property type="match status" value="1"/>
</dbReference>
<keyword evidence="3" id="KW-0235">DNA replication</keyword>
<keyword evidence="7" id="KW-1185">Reference proteome</keyword>
<sequence length="286" mass="31151">MERLIGPPESIGRQTKAKIRDAVGLTASVGIGPNRLIAKLASDADKPDGLTVVLQDAIHGFLDPMLLSVLRGVGAKTAARLQRVGLKTVGDVRGLSLEALRRHLGARAGTQAHVQVQGIADDRVYPAGERKSISKETTFSEDVTDPVVLQDTLRWAAQEVGYLARHAGRKGLVVTLKIRFRPFETHTRSRTLKAPTDYDLELYRVAWALFQAESWAGRPVRLIGIGISGWDQAQASVQRDLFDADPAEADPALARVDTTLDAIQDRFGRGTIQRGLSRRARGNAKP</sequence>
<keyword evidence="2" id="KW-0515">Mutator protein</keyword>
<proteinExistence type="inferred from homology"/>
<dbReference type="PANTHER" id="PTHR11076">
    <property type="entry name" value="DNA REPAIR POLYMERASE UMUC / TRANSFERASE FAMILY MEMBER"/>
    <property type="match status" value="1"/>
</dbReference>
<evidence type="ECO:0000313" key="6">
    <source>
        <dbReference type="EMBL" id="MBK1634035.1"/>
    </source>
</evidence>
<dbReference type="SUPFAM" id="SSF56672">
    <property type="entry name" value="DNA/RNA polymerases"/>
    <property type="match status" value="1"/>
</dbReference>